<dbReference type="RefSeq" id="WP_255915386.1">
    <property type="nucleotide sequence ID" value="NZ_JANFQO010000015.1"/>
</dbReference>
<dbReference type="HAMAP" id="MF_00460">
    <property type="entry name" value="UPF0125_RnfH"/>
    <property type="match status" value="1"/>
</dbReference>
<gene>
    <name evidence="3" type="ORF">NM961_15845</name>
</gene>
<evidence type="ECO:0000256" key="1">
    <source>
        <dbReference type="ARBA" id="ARBA00010645"/>
    </source>
</evidence>
<evidence type="ECO:0000313" key="4">
    <source>
        <dbReference type="Proteomes" id="UP001165498"/>
    </source>
</evidence>
<evidence type="ECO:0000313" key="3">
    <source>
        <dbReference type="EMBL" id="MCQ4166194.1"/>
    </source>
</evidence>
<dbReference type="PANTHER" id="PTHR37483:SF1">
    <property type="entry name" value="UPF0125 PROTEIN RATB"/>
    <property type="match status" value="1"/>
</dbReference>
<comment type="similarity">
    <text evidence="1 2">Belongs to the UPF0125 (RnfH) family.</text>
</comment>
<comment type="caution">
    <text evidence="3">The sequence shown here is derived from an EMBL/GenBank/DDBJ whole genome shotgun (WGS) entry which is preliminary data.</text>
</comment>
<dbReference type="Pfam" id="PF03658">
    <property type="entry name" value="Ub-RnfH"/>
    <property type="match status" value="1"/>
</dbReference>
<accession>A0ABT1QV78</accession>
<dbReference type="InterPro" id="IPR016155">
    <property type="entry name" value="Mopterin_synth/thiamin_S_b"/>
</dbReference>
<name>A0ABT1QV78_9GAMM</name>
<dbReference type="PANTHER" id="PTHR37483">
    <property type="entry name" value="UPF0125 PROTEIN RATB"/>
    <property type="match status" value="1"/>
</dbReference>
<dbReference type="Gene3D" id="3.10.20.280">
    <property type="entry name" value="RnfH-like"/>
    <property type="match status" value="1"/>
</dbReference>
<sequence>MPETAAGLLRVEVAYAEPGAQFLQELRLPAGATVADALAASELARRFPALDLATARIGVFSRPAAPATVLRDGDRVEVYRPLQVNPKEVRRQRAERNRAKPARPG</sequence>
<dbReference type="EMBL" id="JANFQO010000015">
    <property type="protein sequence ID" value="MCQ4166194.1"/>
    <property type="molecule type" value="Genomic_DNA"/>
</dbReference>
<dbReference type="InterPro" id="IPR037021">
    <property type="entry name" value="RnfH_sf"/>
</dbReference>
<protein>
    <recommendedName>
        <fullName evidence="2">UPF0125 protein NM961_15845</fullName>
    </recommendedName>
</protein>
<dbReference type="SUPFAM" id="SSF54285">
    <property type="entry name" value="MoaD/ThiS"/>
    <property type="match status" value="1"/>
</dbReference>
<evidence type="ECO:0000256" key="2">
    <source>
        <dbReference type="HAMAP-Rule" id="MF_00460"/>
    </source>
</evidence>
<dbReference type="InterPro" id="IPR005346">
    <property type="entry name" value="RnfH"/>
</dbReference>
<reference evidence="3" key="1">
    <citation type="submission" date="2022-07" db="EMBL/GenBank/DDBJ databases">
        <title>Tahibacter sp., a new gammaproteobacterium isolated from the silt sample collected at pig farm.</title>
        <authorList>
            <person name="Chen H."/>
        </authorList>
    </citation>
    <scope>NUCLEOTIDE SEQUENCE</scope>
    <source>
        <strain evidence="3">P2K</strain>
    </source>
</reference>
<dbReference type="Proteomes" id="UP001165498">
    <property type="component" value="Unassembled WGS sequence"/>
</dbReference>
<keyword evidence="4" id="KW-1185">Reference proteome</keyword>
<proteinExistence type="inferred from homology"/>
<dbReference type="NCBIfam" id="NF002490">
    <property type="entry name" value="PRK01777.1"/>
    <property type="match status" value="1"/>
</dbReference>
<organism evidence="3 4">
    <name type="scientific">Tahibacter harae</name>
    <dbReference type="NCBI Taxonomy" id="2963937"/>
    <lineage>
        <taxon>Bacteria</taxon>
        <taxon>Pseudomonadati</taxon>
        <taxon>Pseudomonadota</taxon>
        <taxon>Gammaproteobacteria</taxon>
        <taxon>Lysobacterales</taxon>
        <taxon>Rhodanobacteraceae</taxon>
        <taxon>Tahibacter</taxon>
    </lineage>
</organism>